<dbReference type="EMBL" id="JXTC01000613">
    <property type="protein sequence ID" value="PON43516.1"/>
    <property type="molecule type" value="Genomic_DNA"/>
</dbReference>
<sequence length="80" mass="8841">MTQVLGQHSRWVKGAGLMPRLKADGGQGAVSTGGVSTIQCQRAETIATLQRQLDEQDAEHKLQLVKTQRQLVDTQRQTQE</sequence>
<protein>
    <submittedName>
        <fullName evidence="1">Uncharacterized protein</fullName>
    </submittedName>
</protein>
<comment type="caution">
    <text evidence="1">The sequence shown here is derived from an EMBL/GenBank/DDBJ whole genome shotgun (WGS) entry which is preliminary data.</text>
</comment>
<evidence type="ECO:0000313" key="2">
    <source>
        <dbReference type="Proteomes" id="UP000237000"/>
    </source>
</evidence>
<reference evidence="2" key="1">
    <citation type="submission" date="2016-06" db="EMBL/GenBank/DDBJ databases">
        <title>Parallel loss of symbiosis genes in relatives of nitrogen-fixing non-legume Parasponia.</title>
        <authorList>
            <person name="Van Velzen R."/>
            <person name="Holmer R."/>
            <person name="Bu F."/>
            <person name="Rutten L."/>
            <person name="Van Zeijl A."/>
            <person name="Liu W."/>
            <person name="Santuari L."/>
            <person name="Cao Q."/>
            <person name="Sharma T."/>
            <person name="Shen D."/>
            <person name="Roswanjaya Y."/>
            <person name="Wardhani T."/>
            <person name="Kalhor M.S."/>
            <person name="Jansen J."/>
            <person name="Van den Hoogen J."/>
            <person name="Gungor B."/>
            <person name="Hartog M."/>
            <person name="Hontelez J."/>
            <person name="Verver J."/>
            <person name="Yang W.-C."/>
            <person name="Schijlen E."/>
            <person name="Repin R."/>
            <person name="Schilthuizen M."/>
            <person name="Schranz E."/>
            <person name="Heidstra R."/>
            <person name="Miyata K."/>
            <person name="Fedorova E."/>
            <person name="Kohlen W."/>
            <person name="Bisseling T."/>
            <person name="Smit S."/>
            <person name="Geurts R."/>
        </authorList>
    </citation>
    <scope>NUCLEOTIDE SEQUENCE [LARGE SCALE GENOMIC DNA]</scope>
    <source>
        <strain evidence="2">cv. RG33-2</strain>
    </source>
</reference>
<keyword evidence="2" id="KW-1185">Reference proteome</keyword>
<accession>A0A2P5B433</accession>
<name>A0A2P5B433_TREOI</name>
<proteinExistence type="predicted"/>
<dbReference type="Proteomes" id="UP000237000">
    <property type="component" value="Unassembled WGS sequence"/>
</dbReference>
<gene>
    <name evidence="1" type="ORF">TorRG33x02_333640</name>
</gene>
<evidence type="ECO:0000313" key="1">
    <source>
        <dbReference type="EMBL" id="PON43516.1"/>
    </source>
</evidence>
<dbReference type="AlphaFoldDB" id="A0A2P5B433"/>
<organism evidence="1 2">
    <name type="scientific">Trema orientale</name>
    <name type="common">Charcoal tree</name>
    <name type="synonym">Celtis orientalis</name>
    <dbReference type="NCBI Taxonomy" id="63057"/>
    <lineage>
        <taxon>Eukaryota</taxon>
        <taxon>Viridiplantae</taxon>
        <taxon>Streptophyta</taxon>
        <taxon>Embryophyta</taxon>
        <taxon>Tracheophyta</taxon>
        <taxon>Spermatophyta</taxon>
        <taxon>Magnoliopsida</taxon>
        <taxon>eudicotyledons</taxon>
        <taxon>Gunneridae</taxon>
        <taxon>Pentapetalae</taxon>
        <taxon>rosids</taxon>
        <taxon>fabids</taxon>
        <taxon>Rosales</taxon>
        <taxon>Cannabaceae</taxon>
        <taxon>Trema</taxon>
    </lineage>
</organism>
<dbReference type="InParanoid" id="A0A2P5B433"/>